<proteinExistence type="predicted"/>
<dbReference type="AlphaFoldDB" id="A0A8H3CK17"/>
<accession>A0A8H3CK17</accession>
<name>A0A8H3CK17_9AGAM</name>
<comment type="caution">
    <text evidence="1">The sequence shown here is derived from an EMBL/GenBank/DDBJ whole genome shotgun (WGS) entry which is preliminary data.</text>
</comment>
<gene>
    <name evidence="1" type="ORF">RDB_LOCUS129226</name>
</gene>
<organism evidence="1 2">
    <name type="scientific">Rhizoctonia solani</name>
    <dbReference type="NCBI Taxonomy" id="456999"/>
    <lineage>
        <taxon>Eukaryota</taxon>
        <taxon>Fungi</taxon>
        <taxon>Dikarya</taxon>
        <taxon>Basidiomycota</taxon>
        <taxon>Agaricomycotina</taxon>
        <taxon>Agaricomycetes</taxon>
        <taxon>Cantharellales</taxon>
        <taxon>Ceratobasidiaceae</taxon>
        <taxon>Rhizoctonia</taxon>
    </lineage>
</organism>
<protein>
    <submittedName>
        <fullName evidence="1">Uncharacterized protein</fullName>
    </submittedName>
</protein>
<evidence type="ECO:0000313" key="2">
    <source>
        <dbReference type="Proteomes" id="UP000663888"/>
    </source>
</evidence>
<sequence>MRLPRLEYPKGQPFVIPHINKCFYATSPIIITFLVVLNTALTGNDIATELKKSPDNTDTKWWAPSWLPKSMSIPTTPGPCQPLAIPQNDLSLHTNSSTPLFTHALLNSFGLGQSQSGPKRSDSKRVSQALPYRSEPLLNCSVQEITALLDFPTGGFRTNSLVKCSLLSANSGAPQTLKLLTTFSRISSMSVHFATDDIRNYISESPYTVPWPNDVREANAIFSGSPGEPDLTVLGILDAFGSDLLKAMSAQKREWKISMDASEWPQQAVVKWGSRVNCTSWDKCRTKGNDVEGIEMWYSDTGGAQDYDAEYLTAMNTTLYNYFVMLRDAL</sequence>
<dbReference type="Proteomes" id="UP000663888">
    <property type="component" value="Unassembled WGS sequence"/>
</dbReference>
<reference evidence="1" key="1">
    <citation type="submission" date="2021-01" db="EMBL/GenBank/DDBJ databases">
        <authorList>
            <person name="Kaushik A."/>
        </authorList>
    </citation>
    <scope>NUCLEOTIDE SEQUENCE</scope>
    <source>
        <strain evidence="1">AG4-R118</strain>
    </source>
</reference>
<dbReference type="EMBL" id="CAJMWX010001362">
    <property type="protein sequence ID" value="CAE6484027.1"/>
    <property type="molecule type" value="Genomic_DNA"/>
</dbReference>
<evidence type="ECO:0000313" key="1">
    <source>
        <dbReference type="EMBL" id="CAE6484027.1"/>
    </source>
</evidence>